<evidence type="ECO:0000313" key="1">
    <source>
        <dbReference type="EMBL" id="CAG8538414.1"/>
    </source>
</evidence>
<dbReference type="EMBL" id="CAJVPW010004304">
    <property type="protein sequence ID" value="CAG8538414.1"/>
    <property type="molecule type" value="Genomic_DNA"/>
</dbReference>
<keyword evidence="2" id="KW-1185">Reference proteome</keyword>
<accession>A0ACA9LSK3</accession>
<gene>
    <name evidence="1" type="ORF">SPELUC_LOCUS4688</name>
</gene>
<reference evidence="1" key="1">
    <citation type="submission" date="2021-06" db="EMBL/GenBank/DDBJ databases">
        <authorList>
            <person name="Kallberg Y."/>
            <person name="Tangrot J."/>
            <person name="Rosling A."/>
        </authorList>
    </citation>
    <scope>NUCLEOTIDE SEQUENCE</scope>
    <source>
        <strain evidence="1">28 12/20/2015</strain>
    </source>
</reference>
<dbReference type="Proteomes" id="UP000789366">
    <property type="component" value="Unassembled WGS sequence"/>
</dbReference>
<proteinExistence type="predicted"/>
<protein>
    <submittedName>
        <fullName evidence="1">4379_t:CDS:1</fullName>
    </submittedName>
</protein>
<sequence length="446" mass="51658">MPKEIDITDKSEFSYFITTPCEEWDEEWCASKHPVNKTTITLAIMHQLEWLMKEGSEEEKKEANRMFKQFKVNHEGIRSARVWNTFRPVSTEEGVKAGGYIDDFWIKMDLERKINLQEIKVSAEVRKVQNKRSLDVLKETVVEHNEASALLADFARDGHDVRKRRKQYYQLDGYTTPSPGSPMIHPLEGENPFVEEEEDKDIIFDDIPCEFSFKNGDPVDDLHDLFMESNVQEMLSLSSILLLASNSYSNTMIDHFGLSLLDEIHQKFKSEQQIVLDSNSETTFRKWQWVDRVMMLLSGYAENFQIRKAEGRAKQPDFTTSIICQLQTSAILYVGEVSSSSKRGDVYKNCNDLILLGVFMKDILYSSVYKGANIKVLGFQYYKVDHYTMDLVQGIYIMIYIGQMLVLASLKDMSSFVDDIELSLKVQDMFLKSYEIFIPNSVIRDH</sequence>
<name>A0ACA9LSK3_9GLOM</name>
<evidence type="ECO:0000313" key="2">
    <source>
        <dbReference type="Proteomes" id="UP000789366"/>
    </source>
</evidence>
<comment type="caution">
    <text evidence="1">The sequence shown here is derived from an EMBL/GenBank/DDBJ whole genome shotgun (WGS) entry which is preliminary data.</text>
</comment>
<organism evidence="1 2">
    <name type="scientific">Cetraspora pellucida</name>
    <dbReference type="NCBI Taxonomy" id="1433469"/>
    <lineage>
        <taxon>Eukaryota</taxon>
        <taxon>Fungi</taxon>
        <taxon>Fungi incertae sedis</taxon>
        <taxon>Mucoromycota</taxon>
        <taxon>Glomeromycotina</taxon>
        <taxon>Glomeromycetes</taxon>
        <taxon>Diversisporales</taxon>
        <taxon>Gigasporaceae</taxon>
        <taxon>Cetraspora</taxon>
    </lineage>
</organism>